<dbReference type="STRING" id="1531966.A0A0A1TH35"/>
<evidence type="ECO:0000313" key="12">
    <source>
        <dbReference type="EMBL" id="CEJ88645.1"/>
    </source>
</evidence>
<feature type="transmembrane region" description="Helical" evidence="9">
    <location>
        <begin position="501"/>
        <end position="519"/>
    </location>
</feature>
<dbReference type="PROSITE" id="PS51767">
    <property type="entry name" value="PEPTIDASE_A1"/>
    <property type="match status" value="1"/>
</dbReference>
<evidence type="ECO:0000256" key="4">
    <source>
        <dbReference type="ARBA" id="ARBA00022750"/>
    </source>
</evidence>
<evidence type="ECO:0000256" key="5">
    <source>
        <dbReference type="ARBA" id="ARBA00022801"/>
    </source>
</evidence>
<evidence type="ECO:0000256" key="6">
    <source>
        <dbReference type="PIRSR" id="PIRSR601461-1"/>
    </source>
</evidence>
<organism evidence="12 13">
    <name type="scientific">[Torrubiella] hemipterigena</name>
    <dbReference type="NCBI Taxonomy" id="1531966"/>
    <lineage>
        <taxon>Eukaryota</taxon>
        <taxon>Fungi</taxon>
        <taxon>Dikarya</taxon>
        <taxon>Ascomycota</taxon>
        <taxon>Pezizomycotina</taxon>
        <taxon>Sordariomycetes</taxon>
        <taxon>Hypocreomycetidae</taxon>
        <taxon>Hypocreales</taxon>
        <taxon>Clavicipitaceae</taxon>
        <taxon>Clavicipitaceae incertae sedis</taxon>
        <taxon>'Torrubiella' clade</taxon>
    </lineage>
</organism>
<dbReference type="Proteomes" id="UP000039046">
    <property type="component" value="Unassembled WGS sequence"/>
</dbReference>
<keyword evidence="5 7" id="KW-0378">Hydrolase</keyword>
<accession>A0A0A1TH35</accession>
<keyword evidence="9" id="KW-0812">Transmembrane</keyword>
<keyword evidence="13" id="KW-1185">Reference proteome</keyword>
<feature type="compositionally biased region" description="Low complexity" evidence="8">
    <location>
        <begin position="465"/>
        <end position="494"/>
    </location>
</feature>
<feature type="active site" evidence="6">
    <location>
        <position position="80"/>
    </location>
</feature>
<keyword evidence="9" id="KW-0472">Membrane</keyword>
<dbReference type="PANTHER" id="PTHR47966">
    <property type="entry name" value="BETA-SITE APP-CLEAVING ENZYME, ISOFORM A-RELATED"/>
    <property type="match status" value="1"/>
</dbReference>
<dbReference type="PRINTS" id="PR00792">
    <property type="entry name" value="PEPSIN"/>
</dbReference>
<feature type="region of interest" description="Disordered" evidence="8">
    <location>
        <begin position="433"/>
        <end position="494"/>
    </location>
</feature>
<evidence type="ECO:0000256" key="3">
    <source>
        <dbReference type="ARBA" id="ARBA00022729"/>
    </source>
</evidence>
<dbReference type="HOGENOM" id="CLU_013253_9_3_1"/>
<evidence type="ECO:0000256" key="7">
    <source>
        <dbReference type="RuleBase" id="RU000454"/>
    </source>
</evidence>
<keyword evidence="3 10" id="KW-0732">Signal</keyword>
<proteinExistence type="inferred from homology"/>
<dbReference type="InterPro" id="IPR001461">
    <property type="entry name" value="Aspartic_peptidase_A1"/>
</dbReference>
<evidence type="ECO:0000256" key="2">
    <source>
        <dbReference type="ARBA" id="ARBA00022670"/>
    </source>
</evidence>
<dbReference type="InterPro" id="IPR021109">
    <property type="entry name" value="Peptidase_aspartic_dom_sf"/>
</dbReference>
<feature type="chain" id="PRO_5001979658" description="Peptidase A1 domain-containing protein" evidence="10">
    <location>
        <begin position="19"/>
        <end position="520"/>
    </location>
</feature>
<dbReference type="InterPro" id="IPR001969">
    <property type="entry name" value="Aspartic_peptidase_AS"/>
</dbReference>
<evidence type="ECO:0000259" key="11">
    <source>
        <dbReference type="PROSITE" id="PS51767"/>
    </source>
</evidence>
<gene>
    <name evidence="12" type="ORF">VHEMI04778</name>
</gene>
<protein>
    <recommendedName>
        <fullName evidence="11">Peptidase A1 domain-containing protein</fullName>
    </recommendedName>
</protein>
<dbReference type="Gene3D" id="2.40.70.10">
    <property type="entry name" value="Acid Proteases"/>
    <property type="match status" value="2"/>
</dbReference>
<dbReference type="GO" id="GO:0006508">
    <property type="term" value="P:proteolysis"/>
    <property type="evidence" value="ECO:0007669"/>
    <property type="project" value="UniProtKB-KW"/>
</dbReference>
<keyword evidence="4 7" id="KW-0064">Aspartyl protease</keyword>
<keyword evidence="9" id="KW-1133">Transmembrane helix</keyword>
<feature type="domain" description="Peptidase A1" evidence="11">
    <location>
        <begin position="62"/>
        <end position="410"/>
    </location>
</feature>
<dbReference type="CDD" id="cd05474">
    <property type="entry name" value="SAP_like"/>
    <property type="match status" value="1"/>
</dbReference>
<evidence type="ECO:0000256" key="9">
    <source>
        <dbReference type="SAM" id="Phobius"/>
    </source>
</evidence>
<dbReference type="OrthoDB" id="771136at2759"/>
<evidence type="ECO:0000313" key="13">
    <source>
        <dbReference type="Proteomes" id="UP000039046"/>
    </source>
</evidence>
<feature type="active site" evidence="6">
    <location>
        <position position="281"/>
    </location>
</feature>
<dbReference type="GO" id="GO:0004190">
    <property type="term" value="F:aspartic-type endopeptidase activity"/>
    <property type="evidence" value="ECO:0007669"/>
    <property type="project" value="UniProtKB-KW"/>
</dbReference>
<evidence type="ECO:0000256" key="10">
    <source>
        <dbReference type="SAM" id="SignalP"/>
    </source>
</evidence>
<feature type="compositionally biased region" description="Polar residues" evidence="8">
    <location>
        <begin position="449"/>
        <end position="458"/>
    </location>
</feature>
<comment type="similarity">
    <text evidence="1 7">Belongs to the peptidase A1 family.</text>
</comment>
<keyword evidence="2 7" id="KW-0645">Protease</keyword>
<dbReference type="Pfam" id="PF00026">
    <property type="entry name" value="Asp"/>
    <property type="match status" value="1"/>
</dbReference>
<dbReference type="InterPro" id="IPR033876">
    <property type="entry name" value="SAP-like"/>
</dbReference>
<evidence type="ECO:0000256" key="1">
    <source>
        <dbReference type="ARBA" id="ARBA00007447"/>
    </source>
</evidence>
<dbReference type="SUPFAM" id="SSF50630">
    <property type="entry name" value="Acid proteases"/>
    <property type="match status" value="1"/>
</dbReference>
<name>A0A0A1TH35_9HYPO</name>
<dbReference type="InterPro" id="IPR033121">
    <property type="entry name" value="PEPTIDASE_A1"/>
</dbReference>
<dbReference type="EMBL" id="CDHN01000002">
    <property type="protein sequence ID" value="CEJ88645.1"/>
    <property type="molecule type" value="Genomic_DNA"/>
</dbReference>
<evidence type="ECO:0000256" key="8">
    <source>
        <dbReference type="SAM" id="MobiDB-lite"/>
    </source>
</evidence>
<dbReference type="PANTHER" id="PTHR47966:SF65">
    <property type="entry name" value="ASPARTIC-TYPE ENDOPEPTIDASE"/>
    <property type="match status" value="1"/>
</dbReference>
<feature type="signal peptide" evidence="10">
    <location>
        <begin position="1"/>
        <end position="18"/>
    </location>
</feature>
<dbReference type="PROSITE" id="PS00141">
    <property type="entry name" value="ASP_PROTEASE"/>
    <property type="match status" value="1"/>
</dbReference>
<dbReference type="AlphaFoldDB" id="A0A0A1TH35"/>
<sequence>MKTTAAALTAALLATAEANSYVQWEIERRAVGGEEQINRRDTVFRRAAGAVEEPIKNSVNAYFASVAIGNPGQKFDLQLDTGSSDIWVPAASSNTCKSKGGCPGGSYDPKASSTYKNLGSNTFQISYADESGAAGDYIQEDFTIAGTLVKNMTMGLALRTKEVEYGLVGVGYMRNEASTQAPLRKIYPNLPVALQMQGKTNSIAYSLWLNDKTADKGNILFGAVDSEKFQGSLSIMDILPDERINNYTHFSVPLTSVSANSSSGNDILTTQETMPITAVLDSGTSLTYLPDDMAKQAWKEAGAIYNNSPEFGIALIPCEFGENNKASFTFGFAGPNGPKIEVAMRDMVVPAYKGKARPFPNGPYKGKSICTFGIQNQTASEDLPVYLLGDTMLRSAYVVYDLVNNQIGIAPTKFNAAKSNIVTFDSNGAKIPNGKTIAGGAKKEPTPPTNQFKAQSGFASGGGSSTSTIGSNGSNSGSGSDSSNSSNGKGDGKNAAVTTSALSGASLLVLLGSVVYAMAF</sequence>
<reference evidence="12 13" key="1">
    <citation type="journal article" date="2015" name="Genome Announc.">
        <title>Draft Genome Sequence and Gene Annotation of the Entomopathogenic Fungus Verticillium hemipterigenum.</title>
        <authorList>
            <person name="Horn F."/>
            <person name="Habel A."/>
            <person name="Scharf D.H."/>
            <person name="Dworschak J."/>
            <person name="Brakhage A.A."/>
            <person name="Guthke R."/>
            <person name="Hertweck C."/>
            <person name="Linde J."/>
        </authorList>
    </citation>
    <scope>NUCLEOTIDE SEQUENCE [LARGE SCALE GENOMIC DNA]</scope>
</reference>